<name>D8QLQ1_SCHCM</name>
<dbReference type="GO" id="GO:0043138">
    <property type="term" value="F:3'-5' DNA helicase activity"/>
    <property type="evidence" value="ECO:0007669"/>
    <property type="project" value="UniProtKB-EC"/>
</dbReference>
<proteinExistence type="inferred from homology"/>
<dbReference type="InParanoid" id="D8QLQ1"/>
<dbReference type="OrthoDB" id="10261556at2759"/>
<dbReference type="STRING" id="578458.D8QLQ1"/>
<feature type="region of interest" description="Disordered" evidence="8">
    <location>
        <begin position="624"/>
        <end position="859"/>
    </location>
</feature>
<dbReference type="Proteomes" id="UP000007431">
    <property type="component" value="Unassembled WGS sequence"/>
</dbReference>
<keyword evidence="4" id="KW-0238">DNA-binding</keyword>
<reference evidence="11 12" key="1">
    <citation type="journal article" date="2010" name="Nat. Biotechnol.">
        <title>Genome sequence of the model mushroom Schizophyllum commune.</title>
        <authorList>
            <person name="Ohm R.A."/>
            <person name="de Jong J.F."/>
            <person name="Lugones L.G."/>
            <person name="Aerts A."/>
            <person name="Kothe E."/>
            <person name="Stajich J.E."/>
            <person name="de Vries R.P."/>
            <person name="Record E."/>
            <person name="Levasseur A."/>
            <person name="Baker S.E."/>
            <person name="Bartholomew K.A."/>
            <person name="Coutinho P.M."/>
            <person name="Erdmann S."/>
            <person name="Fowler T.J."/>
            <person name="Gathman A.C."/>
            <person name="Lombard V."/>
            <person name="Henrissat B."/>
            <person name="Knabe N."/>
            <person name="Kuees U."/>
            <person name="Lilly W.W."/>
            <person name="Lindquist E."/>
            <person name="Lucas S."/>
            <person name="Magnuson J.K."/>
            <person name="Piumi F."/>
            <person name="Raudaskoski M."/>
            <person name="Salamov A."/>
            <person name="Schmutz J."/>
            <person name="Schwarze F.W.M.R."/>
            <person name="vanKuyk P.A."/>
            <person name="Horton J.S."/>
            <person name="Grigoriev I.V."/>
            <person name="Woesten H.A.B."/>
        </authorList>
    </citation>
    <scope>NUCLEOTIDE SEQUENCE [LARGE SCALE GENOMIC DNA]</scope>
    <source>
        <strain evidence="12">H4-8 / FGSC 9210</strain>
    </source>
</reference>
<feature type="compositionally biased region" description="Low complexity" evidence="8">
    <location>
        <begin position="707"/>
        <end position="720"/>
    </location>
</feature>
<organism evidence="12">
    <name type="scientific">Schizophyllum commune (strain H4-8 / FGSC 9210)</name>
    <name type="common">Split gill fungus</name>
    <dbReference type="NCBI Taxonomy" id="578458"/>
    <lineage>
        <taxon>Eukaryota</taxon>
        <taxon>Fungi</taxon>
        <taxon>Dikarya</taxon>
        <taxon>Basidiomycota</taxon>
        <taxon>Agaricomycotina</taxon>
        <taxon>Agaricomycetes</taxon>
        <taxon>Agaricomycetidae</taxon>
        <taxon>Agaricales</taxon>
        <taxon>Schizophyllaceae</taxon>
        <taxon>Schizophyllum</taxon>
    </lineage>
</organism>
<dbReference type="SMART" id="SM00490">
    <property type="entry name" value="HELICc"/>
    <property type="match status" value="1"/>
</dbReference>
<dbReference type="GO" id="GO:0005524">
    <property type="term" value="F:ATP binding"/>
    <property type="evidence" value="ECO:0007669"/>
    <property type="project" value="UniProtKB-KW"/>
</dbReference>
<feature type="domain" description="Helicase ATP-binding" evidence="9">
    <location>
        <begin position="61"/>
        <end position="249"/>
    </location>
</feature>
<dbReference type="VEuPathDB" id="FungiDB:SCHCODRAFT_01184284"/>
<dbReference type="InterPro" id="IPR027417">
    <property type="entry name" value="P-loop_NTPase"/>
</dbReference>
<accession>D8QLQ1</accession>
<dbReference type="AlphaFoldDB" id="D8QLQ1"/>
<dbReference type="EMBL" id="GL377318">
    <property type="protein sequence ID" value="EFI91387.1"/>
    <property type="molecule type" value="Genomic_DNA"/>
</dbReference>
<evidence type="ECO:0000256" key="6">
    <source>
        <dbReference type="ARBA" id="ARBA00034617"/>
    </source>
</evidence>
<dbReference type="PROSITE" id="PS51194">
    <property type="entry name" value="HELICASE_CTER"/>
    <property type="match status" value="1"/>
</dbReference>
<dbReference type="SMART" id="SM00487">
    <property type="entry name" value="DEXDc"/>
    <property type="match status" value="1"/>
</dbReference>
<dbReference type="HOGENOM" id="CLU_001103_19_4_1"/>
<dbReference type="CDD" id="cd17920">
    <property type="entry name" value="DEXHc_RecQ"/>
    <property type="match status" value="1"/>
</dbReference>
<dbReference type="PROSITE" id="PS51192">
    <property type="entry name" value="HELICASE_ATP_BIND_1"/>
    <property type="match status" value="1"/>
</dbReference>
<dbReference type="InterPro" id="IPR014001">
    <property type="entry name" value="Helicase_ATP-bd"/>
</dbReference>
<evidence type="ECO:0000256" key="8">
    <source>
        <dbReference type="SAM" id="MobiDB-lite"/>
    </source>
</evidence>
<dbReference type="GO" id="GO:0005737">
    <property type="term" value="C:cytoplasm"/>
    <property type="evidence" value="ECO:0007669"/>
    <property type="project" value="TreeGrafter"/>
</dbReference>
<dbReference type="KEGG" id="scm:SCHCO_01184284"/>
<evidence type="ECO:0000259" key="10">
    <source>
        <dbReference type="PROSITE" id="PS51194"/>
    </source>
</evidence>
<comment type="similarity">
    <text evidence="1">Belongs to the helicase family. RecQ subfamily.</text>
</comment>
<dbReference type="Pfam" id="PF00270">
    <property type="entry name" value="DEAD"/>
    <property type="match status" value="1"/>
</dbReference>
<feature type="region of interest" description="Disordered" evidence="8">
    <location>
        <begin position="1"/>
        <end position="31"/>
    </location>
</feature>
<dbReference type="GeneID" id="9589115"/>
<evidence type="ECO:0000259" key="9">
    <source>
        <dbReference type="PROSITE" id="PS51192"/>
    </source>
</evidence>
<dbReference type="Pfam" id="PF00271">
    <property type="entry name" value="Helicase_C"/>
    <property type="match status" value="1"/>
</dbReference>
<evidence type="ECO:0000256" key="3">
    <source>
        <dbReference type="ARBA" id="ARBA00022840"/>
    </source>
</evidence>
<keyword evidence="5" id="KW-0413">Isomerase</keyword>
<sequence>MAPTQPPSSAHRAERLQTQAAADPPPTHGPMTQTQLAELRERIRDQQLHGLDPRDFQLRLAQAQEEGQDAVCQAPTGSGKTLVASAPYVLEKNAGRTTLMVSPLIALMNEMVIPLMRLQAKSFEKDYGVSATALNSSKSSVDIKGTSQLKRILNGDFCVVLLSPEMLASKPFTDCVLRNQRFTSRVYSVIVDEAHCISFWGAEFRKCYGSIGFIRAFLPRDTPIIALSATLTSRVIRTVVDTLQLSRSPPRPYLHLNIGNDRPNVSLIVRAMHHPMNTYNDLDFVIPANVSRAEDIPKTWIYADNITTGQEIIQHLHSLLPEHLHSAVRPFNAVQSEGYRDLAMDLFRQGIIRILVCTDAAGMGCNMPDIIWIIQWRTTEKLSMFMQRAGRAVRASLAGYAVLLVESAAYNKVIAVEADEADDRATANARRVVKPPTLSTKETRVYAKAHGRGRGAHNGKDSFPLSTWTQLPIEPDDETEGMYHFVQTKGCRRLVLNEVFNNPSPARPTVPCCDICNPELLDLVRARKKASGVAAEPKLAYEASKSAELWHAIDDWREDMCERGHAECSMGPECFLPTYIVDKMAILKRDNMQQHARKLLKSQWLFWDKFGQQLVDYVVDQSSHHHDDDASLPIPPTQIPSADLSACTEPVDQPPQSTVSAPDALRSGRGGTAPANTRKRAGTKTANDPAKPKRKRGAPKPREVPHVAGEGVSASEAASSTKRGRMRGGPIDDMRGTKKQKVAEEGAAPSRAVGGRMNEKVLQPPTAATSNAQQESLAGGPPTARPIAPAPDRCSTGAQAAMHDGLARGPPPTAFRDTHQHHNSSVLVSNATRATVPRICVPDEKLTRPLLGNKAQRRP</sequence>
<protein>
    <recommendedName>
        <fullName evidence="7">DNA 3'-5' helicase</fullName>
        <ecNumber evidence="7">5.6.2.4</ecNumber>
    </recommendedName>
</protein>
<dbReference type="PANTHER" id="PTHR13710">
    <property type="entry name" value="DNA HELICASE RECQ FAMILY MEMBER"/>
    <property type="match status" value="1"/>
</dbReference>
<comment type="catalytic activity">
    <reaction evidence="6">
        <text>Couples ATP hydrolysis with the unwinding of duplex DNA by translocating in the 3'-5' direction.</text>
        <dbReference type="EC" id="5.6.2.4"/>
    </reaction>
</comment>
<keyword evidence="2" id="KW-0547">Nucleotide-binding</keyword>
<dbReference type="PANTHER" id="PTHR13710:SF105">
    <property type="entry name" value="ATP-DEPENDENT DNA HELICASE Q1"/>
    <property type="match status" value="1"/>
</dbReference>
<dbReference type="GO" id="GO:0005694">
    <property type="term" value="C:chromosome"/>
    <property type="evidence" value="ECO:0007669"/>
    <property type="project" value="TreeGrafter"/>
</dbReference>
<evidence type="ECO:0000256" key="4">
    <source>
        <dbReference type="ARBA" id="ARBA00023125"/>
    </source>
</evidence>
<keyword evidence="12" id="KW-1185">Reference proteome</keyword>
<feature type="compositionally biased region" description="Polar residues" evidence="8">
    <location>
        <begin position="766"/>
        <end position="776"/>
    </location>
</feature>
<evidence type="ECO:0000313" key="11">
    <source>
        <dbReference type="EMBL" id="EFI91387.1"/>
    </source>
</evidence>
<dbReference type="GO" id="GO:0003677">
    <property type="term" value="F:DNA binding"/>
    <property type="evidence" value="ECO:0007669"/>
    <property type="project" value="UniProtKB-KW"/>
</dbReference>
<dbReference type="GO" id="GO:0006281">
    <property type="term" value="P:DNA repair"/>
    <property type="evidence" value="ECO:0007669"/>
    <property type="project" value="TreeGrafter"/>
</dbReference>
<evidence type="ECO:0000256" key="7">
    <source>
        <dbReference type="ARBA" id="ARBA00034808"/>
    </source>
</evidence>
<dbReference type="InterPro" id="IPR001650">
    <property type="entry name" value="Helicase_C-like"/>
</dbReference>
<evidence type="ECO:0000256" key="5">
    <source>
        <dbReference type="ARBA" id="ARBA00023235"/>
    </source>
</evidence>
<evidence type="ECO:0000256" key="2">
    <source>
        <dbReference type="ARBA" id="ARBA00022741"/>
    </source>
</evidence>
<feature type="compositionally biased region" description="Polar residues" evidence="8">
    <location>
        <begin position="823"/>
        <end position="833"/>
    </location>
</feature>
<dbReference type="GO" id="GO:0006310">
    <property type="term" value="P:DNA recombination"/>
    <property type="evidence" value="ECO:0007669"/>
    <property type="project" value="TreeGrafter"/>
</dbReference>
<dbReference type="Gene3D" id="3.40.50.300">
    <property type="entry name" value="P-loop containing nucleotide triphosphate hydrolases"/>
    <property type="match status" value="2"/>
</dbReference>
<feature type="compositionally biased region" description="Basic and acidic residues" evidence="8">
    <location>
        <begin position="730"/>
        <end position="744"/>
    </location>
</feature>
<dbReference type="EC" id="5.6.2.4" evidence="7"/>
<feature type="domain" description="Helicase C-terminal" evidence="10">
    <location>
        <begin position="285"/>
        <end position="437"/>
    </location>
</feature>
<dbReference type="RefSeq" id="XP_003026290.1">
    <property type="nucleotide sequence ID" value="XM_003026244.1"/>
</dbReference>
<evidence type="ECO:0000313" key="12">
    <source>
        <dbReference type="Proteomes" id="UP000007431"/>
    </source>
</evidence>
<keyword evidence="3" id="KW-0067">ATP-binding</keyword>
<gene>
    <name evidence="11" type="ORF">SCHCODRAFT_238772</name>
</gene>
<dbReference type="SUPFAM" id="SSF52540">
    <property type="entry name" value="P-loop containing nucleoside triphosphate hydrolases"/>
    <property type="match status" value="1"/>
</dbReference>
<dbReference type="eggNOG" id="KOG0351">
    <property type="taxonomic scope" value="Eukaryota"/>
</dbReference>
<dbReference type="GO" id="GO:0009378">
    <property type="term" value="F:four-way junction helicase activity"/>
    <property type="evidence" value="ECO:0007669"/>
    <property type="project" value="TreeGrafter"/>
</dbReference>
<dbReference type="InterPro" id="IPR011545">
    <property type="entry name" value="DEAD/DEAH_box_helicase_dom"/>
</dbReference>
<evidence type="ECO:0000256" key="1">
    <source>
        <dbReference type="ARBA" id="ARBA00005446"/>
    </source>
</evidence>